<protein>
    <submittedName>
        <fullName evidence="1">Uncharacterized protein</fullName>
    </submittedName>
</protein>
<accession>A0A6P2C8G2</accession>
<evidence type="ECO:0000313" key="2">
    <source>
        <dbReference type="Proteomes" id="UP000471120"/>
    </source>
</evidence>
<name>A0A6P2C8G2_9NOCA</name>
<reference evidence="1 2" key="1">
    <citation type="submission" date="2018-07" db="EMBL/GenBank/DDBJ databases">
        <title>Genome sequence of Rhodococcus rhodnii ATCC 35071 from Rhodnius prolixus.</title>
        <authorList>
            <person name="Patel V."/>
            <person name="Vogel K.J."/>
        </authorList>
    </citation>
    <scope>NUCLEOTIDE SEQUENCE [LARGE SCALE GENOMIC DNA]</scope>
    <source>
        <strain evidence="1 2">ATCC 35071</strain>
    </source>
</reference>
<comment type="caution">
    <text evidence="1">The sequence shown here is derived from an EMBL/GenBank/DDBJ whole genome shotgun (WGS) entry which is preliminary data.</text>
</comment>
<dbReference type="AlphaFoldDB" id="A0A6P2C8G2"/>
<evidence type="ECO:0000313" key="1">
    <source>
        <dbReference type="EMBL" id="TXG89019.1"/>
    </source>
</evidence>
<proteinExistence type="predicted"/>
<dbReference type="EMBL" id="QRCM01000001">
    <property type="protein sequence ID" value="TXG89019.1"/>
    <property type="molecule type" value="Genomic_DNA"/>
</dbReference>
<sequence length="100" mass="10754">MTDALEDGLVALSMLTQRGARIVTISSGLAIRVDYELDRAVVAVPLGELGDVSCRWRLTLLCDAHDGGPGKVLADVTDDWLVDAFEKAFAEVSGSPEWHV</sequence>
<organism evidence="1 2">
    <name type="scientific">Rhodococcus rhodnii</name>
    <dbReference type="NCBI Taxonomy" id="38312"/>
    <lineage>
        <taxon>Bacteria</taxon>
        <taxon>Bacillati</taxon>
        <taxon>Actinomycetota</taxon>
        <taxon>Actinomycetes</taxon>
        <taxon>Mycobacteriales</taxon>
        <taxon>Nocardiaceae</taxon>
        <taxon>Rhodococcus</taxon>
    </lineage>
</organism>
<dbReference type="RefSeq" id="WP_010836963.1">
    <property type="nucleotide sequence ID" value="NZ_QRCM01000001.1"/>
</dbReference>
<dbReference type="Proteomes" id="UP000471120">
    <property type="component" value="Unassembled WGS sequence"/>
</dbReference>
<gene>
    <name evidence="1" type="ORF">DW322_00665</name>
</gene>